<dbReference type="Pfam" id="PF03727">
    <property type="entry name" value="Hexokinase_2"/>
    <property type="match status" value="1"/>
</dbReference>
<dbReference type="InterPro" id="IPR001312">
    <property type="entry name" value="Hexokinase"/>
</dbReference>
<dbReference type="PRINTS" id="PR00475">
    <property type="entry name" value="HEXOKINASE"/>
</dbReference>
<evidence type="ECO:0000256" key="12">
    <source>
        <dbReference type="RuleBase" id="RU362007"/>
    </source>
</evidence>
<dbReference type="SUPFAM" id="SSF53067">
    <property type="entry name" value="Actin-like ATPase domain"/>
    <property type="match status" value="2"/>
</dbReference>
<dbReference type="Proteomes" id="UP000695022">
    <property type="component" value="Unplaced"/>
</dbReference>
<evidence type="ECO:0000256" key="8">
    <source>
        <dbReference type="ARBA" id="ARBA00023152"/>
    </source>
</evidence>
<evidence type="ECO:0000256" key="3">
    <source>
        <dbReference type="ARBA" id="ARBA00009225"/>
    </source>
</evidence>
<feature type="domain" description="Hexokinase N-terminal" evidence="13">
    <location>
        <begin position="64"/>
        <end position="268"/>
    </location>
</feature>
<name>A0ABM1DV39_PRICU</name>
<dbReference type="PANTHER" id="PTHR19443:SF16">
    <property type="entry name" value="HEXOKINASE TYPE 1-RELATED"/>
    <property type="match status" value="1"/>
</dbReference>
<evidence type="ECO:0000256" key="7">
    <source>
        <dbReference type="ARBA" id="ARBA00022840"/>
    </source>
</evidence>
<evidence type="ECO:0000256" key="1">
    <source>
        <dbReference type="ARBA" id="ARBA00004888"/>
    </source>
</evidence>
<comment type="catalytic activity">
    <reaction evidence="9">
        <text>a D-hexose + ATP = a D-hexose 6-phosphate + ADP + H(+)</text>
        <dbReference type="Rhea" id="RHEA:22740"/>
        <dbReference type="ChEBI" id="CHEBI:4194"/>
        <dbReference type="ChEBI" id="CHEBI:15378"/>
        <dbReference type="ChEBI" id="CHEBI:30616"/>
        <dbReference type="ChEBI" id="CHEBI:229467"/>
        <dbReference type="ChEBI" id="CHEBI:456216"/>
        <dbReference type="EC" id="2.7.1.1"/>
    </reaction>
    <physiologicalReaction direction="left-to-right" evidence="9">
        <dbReference type="Rhea" id="RHEA:22741"/>
    </physiologicalReaction>
</comment>
<evidence type="ECO:0000256" key="9">
    <source>
        <dbReference type="ARBA" id="ARBA00044613"/>
    </source>
</evidence>
<dbReference type="Pfam" id="PF00349">
    <property type="entry name" value="Hexokinase_1"/>
    <property type="match status" value="1"/>
</dbReference>
<proteinExistence type="inferred from homology"/>
<feature type="domain" description="Hexokinase C-terminal" evidence="14">
    <location>
        <begin position="276"/>
        <end position="498"/>
    </location>
</feature>
<sequence length="514" mass="57113">MNTTTTSNCRCNECVKQTAPAGGEDCCEERDDGVKATDLIQCLALVPKYPRTTAHDAPTRRMKIDLLLSELKLSDETYGKVRDLMMTAFNRGLGRKDNATAAVKMFPSYVRSIPDGTERGKFLALDLGGTNFRVLLIELEPGSEVLMKSKIYAIPQRIMVGTGKGLFDHIAHCLAMFIREHKLENETLPLGFTFSFPCRQEGLTAARLVKWTKGFRCSGVEGEDVVRLLREAVARKRASEPAVCCQQEYDIDVVALVNDTVGTLMAVAHRNPKCLIGLIIGTGTNACYMEQLDNVELWNEDYNEPKEVIINTEWGAFGDDGDLDFMLTSFDHEVDKGTLNRGKQLYEKMISGMYMGEVARQVLVKLVEEKLLFSGELSEELSTRGNFYTKYISEIESDPPGDYTNVKQVLEELDITNYTDEDCQVIRETCEVVSSRASYLCAAGLAALLQKINRDEVSDALWTAPRINRPQLVDPVMKFHIQLSLDGSGIGAAIVAAVAVRMTNAKLAMLNDHV</sequence>
<comment type="pathway">
    <text evidence="2">Carbohydrate metabolism; hexose metabolism.</text>
</comment>
<dbReference type="CDD" id="cd24019">
    <property type="entry name" value="ASKHA_NBD_HK_meta"/>
    <property type="match status" value="1"/>
</dbReference>
<dbReference type="EC" id="2.7.1.-" evidence="12"/>
<keyword evidence="8 12" id="KW-0324">Glycolysis</keyword>
<evidence type="ECO:0000256" key="5">
    <source>
        <dbReference type="ARBA" id="ARBA00022741"/>
    </source>
</evidence>
<accession>A0ABM1DV39</accession>
<evidence type="ECO:0000313" key="16">
    <source>
        <dbReference type="RefSeq" id="XP_014663810.1"/>
    </source>
</evidence>
<keyword evidence="15" id="KW-1185">Reference proteome</keyword>
<evidence type="ECO:0000256" key="6">
    <source>
        <dbReference type="ARBA" id="ARBA00022777"/>
    </source>
</evidence>
<evidence type="ECO:0000256" key="4">
    <source>
        <dbReference type="ARBA" id="ARBA00022679"/>
    </source>
</evidence>
<dbReference type="GeneID" id="106806399"/>
<dbReference type="PANTHER" id="PTHR19443">
    <property type="entry name" value="HEXOKINASE"/>
    <property type="match status" value="1"/>
</dbReference>
<comment type="similarity">
    <text evidence="3 12">Belongs to the hexokinase family.</text>
</comment>
<evidence type="ECO:0000256" key="10">
    <source>
        <dbReference type="ARBA" id="ARBA00047905"/>
    </source>
</evidence>
<dbReference type="InterPro" id="IPR019807">
    <property type="entry name" value="Hexokinase_BS"/>
</dbReference>
<evidence type="ECO:0000259" key="14">
    <source>
        <dbReference type="Pfam" id="PF03727"/>
    </source>
</evidence>
<evidence type="ECO:0000259" key="13">
    <source>
        <dbReference type="Pfam" id="PF00349"/>
    </source>
</evidence>
<evidence type="ECO:0000313" key="15">
    <source>
        <dbReference type="Proteomes" id="UP000695022"/>
    </source>
</evidence>
<dbReference type="InterPro" id="IPR022672">
    <property type="entry name" value="Hexokinase_N"/>
</dbReference>
<keyword evidence="4 12" id="KW-0808">Transferase</keyword>
<reference evidence="16" key="1">
    <citation type="submission" date="2025-08" db="UniProtKB">
        <authorList>
            <consortium name="RefSeq"/>
        </authorList>
    </citation>
    <scope>IDENTIFICATION</scope>
</reference>
<evidence type="ECO:0000256" key="2">
    <source>
        <dbReference type="ARBA" id="ARBA00005028"/>
    </source>
</evidence>
<dbReference type="PROSITE" id="PS00378">
    <property type="entry name" value="HEXOKINASE_1"/>
    <property type="match status" value="1"/>
</dbReference>
<dbReference type="InterPro" id="IPR022673">
    <property type="entry name" value="Hexokinase_C"/>
</dbReference>
<organism evidence="15 16">
    <name type="scientific">Priapulus caudatus</name>
    <name type="common">Priapulid worm</name>
    <dbReference type="NCBI Taxonomy" id="37621"/>
    <lineage>
        <taxon>Eukaryota</taxon>
        <taxon>Metazoa</taxon>
        <taxon>Ecdysozoa</taxon>
        <taxon>Scalidophora</taxon>
        <taxon>Priapulida</taxon>
        <taxon>Priapulimorpha</taxon>
        <taxon>Priapulimorphida</taxon>
        <taxon>Priapulidae</taxon>
        <taxon>Priapulus</taxon>
    </lineage>
</organism>
<comment type="catalytic activity">
    <reaction evidence="11">
        <text>D-glucose + ATP = D-glucose 6-phosphate + ADP + H(+)</text>
        <dbReference type="Rhea" id="RHEA:17825"/>
        <dbReference type="ChEBI" id="CHEBI:4167"/>
        <dbReference type="ChEBI" id="CHEBI:15378"/>
        <dbReference type="ChEBI" id="CHEBI:30616"/>
        <dbReference type="ChEBI" id="CHEBI:61548"/>
        <dbReference type="ChEBI" id="CHEBI:456216"/>
        <dbReference type="EC" id="2.7.1.1"/>
    </reaction>
    <physiologicalReaction direction="left-to-right" evidence="11">
        <dbReference type="Rhea" id="RHEA:17826"/>
    </physiologicalReaction>
</comment>
<keyword evidence="7 12" id="KW-0067">ATP-binding</keyword>
<keyword evidence="5 12" id="KW-0547">Nucleotide-binding</keyword>
<keyword evidence="6 12" id="KW-0418">Kinase</keyword>
<comment type="pathway">
    <text evidence="1">Carbohydrate degradation; glycolysis; D-glyceraldehyde 3-phosphate and glycerone phosphate from D-glucose: step 1/4.</text>
</comment>
<dbReference type="Gene3D" id="3.30.420.40">
    <property type="match status" value="1"/>
</dbReference>
<protein>
    <recommendedName>
        <fullName evidence="12">Phosphotransferase</fullName>
        <ecNumber evidence="12">2.7.1.-</ecNumber>
    </recommendedName>
</protein>
<dbReference type="PROSITE" id="PS51748">
    <property type="entry name" value="HEXOKINASE_2"/>
    <property type="match status" value="1"/>
</dbReference>
<comment type="catalytic activity">
    <reaction evidence="10">
        <text>D-fructose + ATP = D-fructose 6-phosphate + ADP + H(+)</text>
        <dbReference type="Rhea" id="RHEA:16125"/>
        <dbReference type="ChEBI" id="CHEBI:15378"/>
        <dbReference type="ChEBI" id="CHEBI:30616"/>
        <dbReference type="ChEBI" id="CHEBI:37721"/>
        <dbReference type="ChEBI" id="CHEBI:61527"/>
        <dbReference type="ChEBI" id="CHEBI:456216"/>
        <dbReference type="EC" id="2.7.1.1"/>
    </reaction>
    <physiologicalReaction direction="left-to-right" evidence="10">
        <dbReference type="Rhea" id="RHEA:16126"/>
    </physiologicalReaction>
</comment>
<dbReference type="Gene3D" id="3.40.367.20">
    <property type="match status" value="1"/>
</dbReference>
<dbReference type="InterPro" id="IPR043129">
    <property type="entry name" value="ATPase_NBD"/>
</dbReference>
<dbReference type="RefSeq" id="XP_014663810.1">
    <property type="nucleotide sequence ID" value="XM_014808324.1"/>
</dbReference>
<gene>
    <name evidence="16" type="primary">LOC106806399</name>
</gene>
<evidence type="ECO:0000256" key="11">
    <source>
        <dbReference type="ARBA" id="ARBA00048160"/>
    </source>
</evidence>